<dbReference type="PANTHER" id="PTHR32467">
    <property type="entry name" value="AP2-LIKE ETHYLENE-RESPONSIVE TRANSCRIPTION FACTOR"/>
    <property type="match status" value="1"/>
</dbReference>
<feature type="region of interest" description="Disordered" evidence="6">
    <location>
        <begin position="17"/>
        <end position="149"/>
    </location>
</feature>
<feature type="compositionally biased region" description="Gly residues" evidence="6">
    <location>
        <begin position="73"/>
        <end position="84"/>
    </location>
</feature>
<comment type="caution">
    <text evidence="8">The sequence shown here is derived from an EMBL/GenBank/DDBJ whole genome shotgun (WGS) entry which is preliminary data.</text>
</comment>
<feature type="compositionally biased region" description="Low complexity" evidence="6">
    <location>
        <begin position="413"/>
        <end position="439"/>
    </location>
</feature>
<feature type="region of interest" description="Disordered" evidence="6">
    <location>
        <begin position="481"/>
        <end position="500"/>
    </location>
</feature>
<dbReference type="InterPro" id="IPR036955">
    <property type="entry name" value="AP2/ERF_dom_sf"/>
</dbReference>
<dbReference type="Pfam" id="PF00847">
    <property type="entry name" value="AP2"/>
    <property type="match status" value="1"/>
</dbReference>
<feature type="region of interest" description="Disordered" evidence="6">
    <location>
        <begin position="506"/>
        <end position="594"/>
    </location>
</feature>
<feature type="domain" description="AP2/ERF" evidence="7">
    <location>
        <begin position="250"/>
        <end position="306"/>
    </location>
</feature>
<feature type="region of interest" description="Disordered" evidence="6">
    <location>
        <begin position="402"/>
        <end position="475"/>
    </location>
</feature>
<accession>A0ABR2YR41</accession>
<evidence type="ECO:0000256" key="5">
    <source>
        <dbReference type="ARBA" id="ARBA00023242"/>
    </source>
</evidence>
<evidence type="ECO:0000256" key="6">
    <source>
        <dbReference type="SAM" id="MobiDB-lite"/>
    </source>
</evidence>
<dbReference type="InterPro" id="IPR016177">
    <property type="entry name" value="DNA-bd_dom_sf"/>
</dbReference>
<organism evidence="8 9">
    <name type="scientific">Coccomyxa subellipsoidea</name>
    <dbReference type="NCBI Taxonomy" id="248742"/>
    <lineage>
        <taxon>Eukaryota</taxon>
        <taxon>Viridiplantae</taxon>
        <taxon>Chlorophyta</taxon>
        <taxon>core chlorophytes</taxon>
        <taxon>Trebouxiophyceae</taxon>
        <taxon>Trebouxiophyceae incertae sedis</taxon>
        <taxon>Coccomyxaceae</taxon>
        <taxon>Coccomyxa</taxon>
    </lineage>
</organism>
<dbReference type="PANTHER" id="PTHR32467:SF90">
    <property type="entry name" value="AP2-LIKE ETHYLENE-RESPONSIVE TRANSCRIPTION FACTOR AIL1"/>
    <property type="match status" value="1"/>
</dbReference>
<dbReference type="PROSITE" id="PS51032">
    <property type="entry name" value="AP2_ERF"/>
    <property type="match status" value="3"/>
</dbReference>
<proteinExistence type="predicted"/>
<feature type="domain" description="AP2/ERF" evidence="7">
    <location>
        <begin position="340"/>
        <end position="396"/>
    </location>
</feature>
<evidence type="ECO:0000259" key="7">
    <source>
        <dbReference type="PROSITE" id="PS51032"/>
    </source>
</evidence>
<feature type="compositionally biased region" description="Low complexity" evidence="6">
    <location>
        <begin position="792"/>
        <end position="825"/>
    </location>
</feature>
<feature type="compositionally biased region" description="Low complexity" evidence="6">
    <location>
        <begin position="115"/>
        <end position="129"/>
    </location>
</feature>
<dbReference type="CDD" id="cd00018">
    <property type="entry name" value="AP2"/>
    <property type="match status" value="1"/>
</dbReference>
<keyword evidence="3" id="KW-0238">DNA-binding</keyword>
<dbReference type="InterPro" id="IPR001471">
    <property type="entry name" value="AP2/ERF_dom"/>
</dbReference>
<evidence type="ECO:0000256" key="4">
    <source>
        <dbReference type="ARBA" id="ARBA00023163"/>
    </source>
</evidence>
<feature type="compositionally biased region" description="Low complexity" evidence="6">
    <location>
        <begin position="875"/>
        <end position="889"/>
    </location>
</feature>
<evidence type="ECO:0000256" key="3">
    <source>
        <dbReference type="ARBA" id="ARBA00023125"/>
    </source>
</evidence>
<evidence type="ECO:0000313" key="8">
    <source>
        <dbReference type="EMBL" id="KAK9909362.1"/>
    </source>
</evidence>
<feature type="region of interest" description="Disordered" evidence="6">
    <location>
        <begin position="685"/>
        <end position="715"/>
    </location>
</feature>
<feature type="compositionally biased region" description="Basic residues" evidence="6">
    <location>
        <begin position="237"/>
        <end position="248"/>
    </location>
</feature>
<evidence type="ECO:0000313" key="9">
    <source>
        <dbReference type="Proteomes" id="UP001491310"/>
    </source>
</evidence>
<comment type="subcellular location">
    <subcellularLocation>
        <location evidence="1">Nucleus</location>
    </subcellularLocation>
</comment>
<protein>
    <recommendedName>
        <fullName evidence="7">AP2/ERF domain-containing protein</fullName>
    </recommendedName>
</protein>
<evidence type="ECO:0000256" key="1">
    <source>
        <dbReference type="ARBA" id="ARBA00004123"/>
    </source>
</evidence>
<keyword evidence="9" id="KW-1185">Reference proteome</keyword>
<keyword evidence="5" id="KW-0539">Nucleus</keyword>
<feature type="region of interest" description="Disordered" evidence="6">
    <location>
        <begin position="231"/>
        <end position="256"/>
    </location>
</feature>
<name>A0ABR2YR41_9CHLO</name>
<feature type="region of interest" description="Disordered" evidence="6">
    <location>
        <begin position="759"/>
        <end position="899"/>
    </location>
</feature>
<dbReference type="SUPFAM" id="SSF54171">
    <property type="entry name" value="DNA-binding domain"/>
    <property type="match status" value="3"/>
</dbReference>
<sequence>MFGASVLHGQPVTLQVPEGHGFGGAGSSFREDTGMGQGMGGSSAMQMKSDPAAAMPPIQLPPGFPNWPSSNSGAGGQQLNGMGNGQHSAAGMHGAGSALPNGGHAGPSHARHNSSGDASSSGAGAAAGSMPAIRQGTGGPNKSRYRGVSYDKKKRKWRVQIKVATLGKSGVSVGYYDTEEAAARAYDRAAIGLLGRNHSAITTNFPLHEYDKEPVPQLIGKTREEVKATLKSERAKVPRRRFSSRQRTSRFMGVGSSNRKNQWQARILVHGKVTHLGYYETEEEAARVYDRVSISLHGPHAQTNYPAVEYEGQDCGEFQGLAREELQRALGVKPMDKSSQYRGVSKKKGKWEAKVMVNRKWAYRELFDSEEEAARAYDDAVWRLKPKEAKSYINFKERYSAERMRTAGKPRQSRQLLQRGSQHSSDSPQGAASSPSASHGSGGNGNGNGAGAFGRTLPPLSPASAGEVGMGRASSGRMLRASDLGFGNTRPPSPGSSEEALFRGHLMGVPLPGQGGRAGSPVSSTDDALARANGMPGLPPAQAQAQDSATSKNSLPKSASTSHLGGLSQMPPGPMNMGYFPDGSFIPLGPPGEGQPNAYKPGQMLPGLRMLRTMSTPHIAMSQGAPLQPGMAPYSMYSMDNPSAPGQGPYMMPPPGYVTSSMPFGAMHDGYDAPPGAMRMRHSASATELPRSGGMQGGSGSFPQQQSFPMYGLGAPMAPLTDLQHLSSPRASQSAGQLAASGGMMVRVGSEQHLISDHPQQHMGRAPSDTPYPGQSGSPSHRPYSPSPGSMPSPLIGGLNSSLGLRSHSSLSVGEAGAPRARAGLPPHPPSPAASPSHRSRAQLPAHSAPHQQPPSDMQVDAASDEKPFAMEAMQQQQGPDQSQNGQAQMPPLPQNAPLTFTIMPAQDQGMGGMPRSLSMSQLPMQYRSPGIIQFSGGMTVPSSIPASQWMGSGQEMAQEGAAGAAAAWRCDYSLPSGQLTGMGQRSASASNLAAMNLPHGDWFGSQDQLQNGASLVKSASVSSLGHLCKQYRAQPFTATLPTLHADKPADGMGADPSSNQLDANSSLLDDLAGSAMVADGNGMEGCESPLRAVQIGGEDLTMFDGSNPGEADGTEFLLDPDLTA</sequence>
<feature type="region of interest" description="Disordered" evidence="6">
    <location>
        <begin position="1105"/>
        <end position="1125"/>
    </location>
</feature>
<feature type="compositionally biased region" description="Low complexity" evidence="6">
    <location>
        <begin position="701"/>
        <end position="710"/>
    </location>
</feature>
<dbReference type="Proteomes" id="UP001491310">
    <property type="component" value="Unassembled WGS sequence"/>
</dbReference>
<feature type="domain" description="AP2/ERF" evidence="7">
    <location>
        <begin position="144"/>
        <end position="206"/>
    </location>
</feature>
<reference evidence="8 9" key="1">
    <citation type="journal article" date="2024" name="Nat. Commun.">
        <title>Phylogenomics reveals the evolutionary origins of lichenization in chlorophyte algae.</title>
        <authorList>
            <person name="Puginier C."/>
            <person name="Libourel C."/>
            <person name="Otte J."/>
            <person name="Skaloud P."/>
            <person name="Haon M."/>
            <person name="Grisel S."/>
            <person name="Petersen M."/>
            <person name="Berrin J.G."/>
            <person name="Delaux P.M."/>
            <person name="Dal Grande F."/>
            <person name="Keller J."/>
        </authorList>
    </citation>
    <scope>NUCLEOTIDE SEQUENCE [LARGE SCALE GENOMIC DNA]</scope>
    <source>
        <strain evidence="8 9">SAG 216-7</strain>
    </source>
</reference>
<feature type="compositionally biased region" description="Low complexity" evidence="6">
    <location>
        <begin position="85"/>
        <end position="98"/>
    </location>
</feature>
<dbReference type="EMBL" id="JALJOT010000006">
    <property type="protein sequence ID" value="KAK9909362.1"/>
    <property type="molecule type" value="Genomic_DNA"/>
</dbReference>
<dbReference type="SMART" id="SM00380">
    <property type="entry name" value="AP2"/>
    <property type="match status" value="3"/>
</dbReference>
<feature type="compositionally biased region" description="Gly residues" evidence="6">
    <location>
        <begin position="440"/>
        <end position="452"/>
    </location>
</feature>
<feature type="compositionally biased region" description="Polar residues" evidence="6">
    <location>
        <begin position="543"/>
        <end position="563"/>
    </location>
</feature>
<dbReference type="Gene3D" id="3.30.730.10">
    <property type="entry name" value="AP2/ERF domain"/>
    <property type="match status" value="3"/>
</dbReference>
<evidence type="ECO:0000256" key="2">
    <source>
        <dbReference type="ARBA" id="ARBA00023015"/>
    </source>
</evidence>
<keyword evidence="4" id="KW-0804">Transcription</keyword>
<feature type="region of interest" description="Disordered" evidence="6">
    <location>
        <begin position="1043"/>
        <end position="1065"/>
    </location>
</feature>
<gene>
    <name evidence="8" type="ORF">WJX75_001049</name>
</gene>
<keyword evidence="2" id="KW-0805">Transcription regulation</keyword>